<keyword evidence="2" id="KW-1185">Reference proteome</keyword>
<evidence type="ECO:0000313" key="1">
    <source>
        <dbReference type="EMBL" id="RZB57492.1"/>
    </source>
</evidence>
<gene>
    <name evidence="1" type="ORF">D0Y65_046250</name>
</gene>
<dbReference type="SUPFAM" id="SSF55753">
    <property type="entry name" value="Actin depolymerizing proteins"/>
    <property type="match status" value="1"/>
</dbReference>
<dbReference type="InterPro" id="IPR029006">
    <property type="entry name" value="ADF-H/Gelsolin-like_dom_sf"/>
</dbReference>
<reference evidence="1 2" key="1">
    <citation type="submission" date="2018-09" db="EMBL/GenBank/DDBJ databases">
        <title>A high-quality reference genome of wild soybean provides a powerful tool to mine soybean genomes.</title>
        <authorList>
            <person name="Xie M."/>
            <person name="Chung C.Y.L."/>
            <person name="Li M.-W."/>
            <person name="Wong F.-L."/>
            <person name="Chan T.-F."/>
            <person name="Lam H.-M."/>
        </authorList>
    </citation>
    <scope>NUCLEOTIDE SEQUENCE [LARGE SCALE GENOMIC DNA]</scope>
    <source>
        <strain evidence="2">cv. W05</strain>
        <tissue evidence="1">Hypocotyl of etiolated seedlings</tissue>
    </source>
</reference>
<dbReference type="Proteomes" id="UP000289340">
    <property type="component" value="Chromosome 17"/>
</dbReference>
<dbReference type="PANTHER" id="PTHR11977:SF25">
    <property type="entry name" value="VILLIN-1"/>
    <property type="match status" value="1"/>
</dbReference>
<proteinExistence type="predicted"/>
<dbReference type="InterPro" id="IPR007122">
    <property type="entry name" value="Villin/Gelsolin"/>
</dbReference>
<comment type="caution">
    <text evidence="1">The sequence shown here is derived from an EMBL/GenBank/DDBJ whole genome shotgun (WGS) entry which is preliminary data.</text>
</comment>
<sequence length="200" mass="22597">MPNIFNVHRMSVQAQIHEGGNSSRYRKFVEEKGIVDETYNENLVALFRVQGASLDNMQAIQVDEALKSNLLCSIGAGLLADIYVGWNQNKIIIRIIIFPSVVLETVTLKHIFKASIYTWIGSLSSARDHNLLDRMVELSNPTWLPVSMREGNEPDIFWDALGGKAKYPKGKEIQGFIDDPHLFALKIMRGKKSTLLRKVI</sequence>
<dbReference type="AlphaFoldDB" id="A0A445G8H5"/>
<dbReference type="GO" id="GO:0051015">
    <property type="term" value="F:actin filament binding"/>
    <property type="evidence" value="ECO:0007669"/>
    <property type="project" value="InterPro"/>
</dbReference>
<name>A0A445G8H5_GLYSO</name>
<accession>A0A445G8H5</accession>
<dbReference type="PANTHER" id="PTHR11977">
    <property type="entry name" value="VILLIN"/>
    <property type="match status" value="1"/>
</dbReference>
<protein>
    <submittedName>
        <fullName evidence="1">Villin-1</fullName>
    </submittedName>
</protein>
<dbReference type="EMBL" id="QZWG01000017">
    <property type="protein sequence ID" value="RZB57492.1"/>
    <property type="molecule type" value="Genomic_DNA"/>
</dbReference>
<organism evidence="1 2">
    <name type="scientific">Glycine soja</name>
    <name type="common">Wild soybean</name>
    <dbReference type="NCBI Taxonomy" id="3848"/>
    <lineage>
        <taxon>Eukaryota</taxon>
        <taxon>Viridiplantae</taxon>
        <taxon>Streptophyta</taxon>
        <taxon>Embryophyta</taxon>
        <taxon>Tracheophyta</taxon>
        <taxon>Spermatophyta</taxon>
        <taxon>Magnoliopsida</taxon>
        <taxon>eudicotyledons</taxon>
        <taxon>Gunneridae</taxon>
        <taxon>Pentapetalae</taxon>
        <taxon>rosids</taxon>
        <taxon>fabids</taxon>
        <taxon>Fabales</taxon>
        <taxon>Fabaceae</taxon>
        <taxon>Papilionoideae</taxon>
        <taxon>50 kb inversion clade</taxon>
        <taxon>NPAAA clade</taxon>
        <taxon>indigoferoid/millettioid clade</taxon>
        <taxon>Phaseoleae</taxon>
        <taxon>Glycine</taxon>
        <taxon>Glycine subgen. Soja</taxon>
    </lineage>
</organism>
<evidence type="ECO:0000313" key="2">
    <source>
        <dbReference type="Proteomes" id="UP000289340"/>
    </source>
</evidence>
<dbReference type="Gene3D" id="3.40.20.10">
    <property type="entry name" value="Severin"/>
    <property type="match status" value="1"/>
</dbReference>